<name>A0AAE9JWQ6_9CAUD</name>
<evidence type="ECO:0000313" key="1">
    <source>
        <dbReference type="EMBL" id="UNA05930.1"/>
    </source>
</evidence>
<gene>
    <name evidence="1" type="ORF">vBYenM5617_042</name>
</gene>
<dbReference type="EMBL" id="OM046627">
    <property type="protein sequence ID" value="UNA05930.1"/>
    <property type="molecule type" value="Genomic_DNA"/>
</dbReference>
<keyword evidence="2" id="KW-1185">Reference proteome</keyword>
<accession>A0AAE9JWQ6</accession>
<reference evidence="1 2" key="1">
    <citation type="submission" date="2021-12" db="EMBL/GenBank/DDBJ databases">
        <title>Genomes of temperate Yersinia enterocolitica phages.</title>
        <authorList>
            <person name="Hammerl J.A."/>
            <person name="Hertwig S."/>
        </authorList>
    </citation>
    <scope>NUCLEOTIDE SEQUENCE [LARGE SCALE GENOMIC DNA]</scope>
</reference>
<proteinExistence type="predicted"/>
<protein>
    <submittedName>
        <fullName evidence="1">Uncharacterized protein</fullName>
    </submittedName>
</protein>
<organism evidence="1 2">
    <name type="scientific">Yersinia phage vB_YenM_56.17</name>
    <dbReference type="NCBI Taxonomy" id="2918927"/>
    <lineage>
        <taxon>Viruses</taxon>
        <taxon>Duplodnaviria</taxon>
        <taxon>Heunggongvirae</taxon>
        <taxon>Uroviricota</taxon>
        <taxon>Caudoviricetes</taxon>
        <taxon>Peduoviridae</taxon>
        <taxon>Duonihilunusvirus</taxon>
        <taxon>Duonihilunusvirus YenM5617</taxon>
    </lineage>
</organism>
<sequence>MARIAKIINTPGLITRYILSIYIVSGRVSVSTHSPPSLAICSGVGREPDINIQPLVSIANPDSNENSVESSFFP</sequence>
<dbReference type="Proteomes" id="UP000829378">
    <property type="component" value="Segment"/>
</dbReference>
<evidence type="ECO:0000313" key="2">
    <source>
        <dbReference type="Proteomes" id="UP000829378"/>
    </source>
</evidence>